<accession>A0AAF0ZFE7</accession>
<dbReference type="PANTHER" id="PTHR34295">
    <property type="entry name" value="BIOTIN TRANSPORTER BIOY"/>
    <property type="match status" value="1"/>
</dbReference>
<dbReference type="PIRSF" id="PIRSF016661">
    <property type="entry name" value="BioY"/>
    <property type="match status" value="1"/>
</dbReference>
<dbReference type="GO" id="GO:0015225">
    <property type="term" value="F:biotin transmembrane transporter activity"/>
    <property type="evidence" value="ECO:0007669"/>
    <property type="project" value="UniProtKB-UniRule"/>
</dbReference>
<sequence length="207" mass="23102">MNNNGLPPQPISPVNEFFWALIGLMLTIFGTFVEVFFVIPTNTTNLENIDTTSLGITYQLAGVFFTGMVGGRNAAAYAQIAYVIMGLFKLPIFYQGGSFDYIQYPSFGYILGFIPGAWLCGFLVLPGKRRLELFTISAFLGLLVIHLFGILYLILYTYLTPFLGNQLTPTYLWDAINLYTITPFPSQLALICAISVVAFIIRLILLY</sequence>
<keyword evidence="2" id="KW-0813">Transport</keyword>
<feature type="transmembrane region" description="Helical" evidence="3">
    <location>
        <begin position="187"/>
        <end position="205"/>
    </location>
</feature>
<feature type="transmembrane region" description="Helical" evidence="3">
    <location>
        <begin position="137"/>
        <end position="159"/>
    </location>
</feature>
<dbReference type="Gene3D" id="1.10.1760.20">
    <property type="match status" value="1"/>
</dbReference>
<evidence type="ECO:0000313" key="4">
    <source>
        <dbReference type="EMBL" id="WPF87842.1"/>
    </source>
</evidence>
<dbReference type="AlphaFoldDB" id="A0AAF0ZFE7"/>
<feature type="transmembrane region" description="Helical" evidence="3">
    <location>
        <begin position="17"/>
        <end position="39"/>
    </location>
</feature>
<dbReference type="Pfam" id="PF02632">
    <property type="entry name" value="BioY"/>
    <property type="match status" value="1"/>
</dbReference>
<comment type="similarity">
    <text evidence="1 2">Belongs to the BioY family.</text>
</comment>
<dbReference type="GO" id="GO:0005886">
    <property type="term" value="C:plasma membrane"/>
    <property type="evidence" value="ECO:0007669"/>
    <property type="project" value="UniProtKB-SubCell"/>
</dbReference>
<keyword evidence="2" id="KW-1003">Cell membrane</keyword>
<evidence type="ECO:0000256" key="2">
    <source>
        <dbReference type="PIRNR" id="PIRNR016661"/>
    </source>
</evidence>
<gene>
    <name evidence="4" type="ORF">SAY89_13700</name>
</gene>
<keyword evidence="3" id="KW-0812">Transmembrane</keyword>
<organism evidence="4">
    <name type="scientific">Cyanobacterium aponinum AL20115</name>
    <dbReference type="NCBI Taxonomy" id="3090662"/>
    <lineage>
        <taxon>Bacteria</taxon>
        <taxon>Bacillati</taxon>
        <taxon>Cyanobacteriota</taxon>
        <taxon>Cyanophyceae</taxon>
        <taxon>Oscillatoriophycideae</taxon>
        <taxon>Chroococcales</taxon>
        <taxon>Geminocystaceae</taxon>
        <taxon>Cyanobacterium</taxon>
    </lineage>
</organism>
<keyword evidence="3" id="KW-1133">Transmembrane helix</keyword>
<comment type="subcellular location">
    <subcellularLocation>
        <location evidence="2">Cell membrane</location>
        <topology evidence="2">Multi-pass membrane protein</topology>
    </subcellularLocation>
</comment>
<name>A0AAF0ZFE7_9CHRO</name>
<dbReference type="RefSeq" id="WP_015220505.1">
    <property type="nucleotide sequence ID" value="NZ_CP138348.1"/>
</dbReference>
<keyword evidence="2 3" id="KW-0472">Membrane</keyword>
<dbReference type="PANTHER" id="PTHR34295:SF1">
    <property type="entry name" value="BIOTIN TRANSPORTER BIOY"/>
    <property type="match status" value="1"/>
</dbReference>
<protein>
    <recommendedName>
        <fullName evidence="2">Biotin transporter</fullName>
    </recommendedName>
</protein>
<evidence type="ECO:0000256" key="1">
    <source>
        <dbReference type="ARBA" id="ARBA00010692"/>
    </source>
</evidence>
<dbReference type="InterPro" id="IPR003784">
    <property type="entry name" value="BioY"/>
</dbReference>
<dbReference type="EMBL" id="CP138348">
    <property type="protein sequence ID" value="WPF87842.1"/>
    <property type="molecule type" value="Genomic_DNA"/>
</dbReference>
<feature type="transmembrane region" description="Helical" evidence="3">
    <location>
        <begin position="106"/>
        <end position="125"/>
    </location>
</feature>
<reference evidence="4" key="1">
    <citation type="submission" date="2023-11" db="EMBL/GenBank/DDBJ databases">
        <title>Genome sequence of Cyanobacterium aponinum BCRC AL20115.</title>
        <authorList>
            <person name="Chang H.-Y."/>
            <person name="Lin K.-M."/>
            <person name="Hsueh H.-T."/>
            <person name="Chu H.-A."/>
            <person name="Kuo C.-H."/>
        </authorList>
    </citation>
    <scope>NUCLEOTIDE SEQUENCE</scope>
    <source>
        <strain evidence="4">AL20115</strain>
    </source>
</reference>
<evidence type="ECO:0000256" key="3">
    <source>
        <dbReference type="SAM" id="Phobius"/>
    </source>
</evidence>
<proteinExistence type="inferred from homology"/>